<reference evidence="1 2" key="1">
    <citation type="submission" date="2011-02" db="EMBL/GenBank/DDBJ databases">
        <title>The Genome Sequence of Sphaeroforma arctica JP610.</title>
        <authorList>
            <consortium name="The Broad Institute Genome Sequencing Platform"/>
            <person name="Russ C."/>
            <person name="Cuomo C."/>
            <person name="Young S.K."/>
            <person name="Zeng Q."/>
            <person name="Gargeya S."/>
            <person name="Alvarado L."/>
            <person name="Berlin A."/>
            <person name="Chapman S.B."/>
            <person name="Chen Z."/>
            <person name="Freedman E."/>
            <person name="Gellesch M."/>
            <person name="Goldberg J."/>
            <person name="Griggs A."/>
            <person name="Gujja S."/>
            <person name="Heilman E."/>
            <person name="Heiman D."/>
            <person name="Howarth C."/>
            <person name="Mehta T."/>
            <person name="Neiman D."/>
            <person name="Pearson M."/>
            <person name="Roberts A."/>
            <person name="Saif S."/>
            <person name="Shea T."/>
            <person name="Shenoy N."/>
            <person name="Sisk P."/>
            <person name="Stolte C."/>
            <person name="Sykes S."/>
            <person name="White J."/>
            <person name="Yandava C."/>
            <person name="Burger G."/>
            <person name="Gray M.W."/>
            <person name="Holland P.W.H."/>
            <person name="King N."/>
            <person name="Lang F.B.F."/>
            <person name="Roger A.J."/>
            <person name="Ruiz-Trillo I."/>
            <person name="Haas B."/>
            <person name="Nusbaum C."/>
            <person name="Birren B."/>
        </authorList>
    </citation>
    <scope>NUCLEOTIDE SEQUENCE [LARGE SCALE GENOMIC DNA]</scope>
    <source>
        <strain evidence="1 2">JP610</strain>
    </source>
</reference>
<evidence type="ECO:0000313" key="1">
    <source>
        <dbReference type="EMBL" id="KNC84814.1"/>
    </source>
</evidence>
<keyword evidence="2" id="KW-1185">Reference proteome</keyword>
<name>A0A0L0G7B6_9EUKA</name>
<evidence type="ECO:0000313" key="2">
    <source>
        <dbReference type="Proteomes" id="UP000054560"/>
    </source>
</evidence>
<dbReference type="AlphaFoldDB" id="A0A0L0G7B6"/>
<dbReference type="EMBL" id="KQ241739">
    <property type="protein sequence ID" value="KNC84814.1"/>
    <property type="molecule type" value="Genomic_DNA"/>
</dbReference>
<dbReference type="Proteomes" id="UP000054560">
    <property type="component" value="Unassembled WGS sequence"/>
</dbReference>
<dbReference type="RefSeq" id="XP_014158716.1">
    <property type="nucleotide sequence ID" value="XM_014303241.1"/>
</dbReference>
<sequence length="138" mass="15940">MWSHVHEGTAEINYPAVFYTSCWKLYPDIFVVRKHFVGLTMSMLSGYKVNPSFWCDLGLVVPVCEEASECYKDNWAQPEMTWRTQPITDQIPEVCAGATVINHPGQEEANRRVQLTWQFHPAPAVTVQQMRDDGYNWD</sequence>
<dbReference type="GeneID" id="25903493"/>
<protein>
    <submittedName>
        <fullName evidence="1">Uncharacterized protein</fullName>
    </submittedName>
</protein>
<accession>A0A0L0G7B6</accession>
<gene>
    <name evidence="1" type="ORF">SARC_02989</name>
</gene>
<organism evidence="1 2">
    <name type="scientific">Sphaeroforma arctica JP610</name>
    <dbReference type="NCBI Taxonomy" id="667725"/>
    <lineage>
        <taxon>Eukaryota</taxon>
        <taxon>Ichthyosporea</taxon>
        <taxon>Ichthyophonida</taxon>
        <taxon>Sphaeroforma</taxon>
    </lineage>
</organism>
<proteinExistence type="predicted"/>